<dbReference type="RefSeq" id="WP_091404277.1">
    <property type="nucleotide sequence ID" value="NZ_FMCR01000005.1"/>
</dbReference>
<evidence type="ECO:0000313" key="2">
    <source>
        <dbReference type="Proteomes" id="UP000198864"/>
    </source>
</evidence>
<evidence type="ECO:0000313" key="1">
    <source>
        <dbReference type="EMBL" id="SCF27374.1"/>
    </source>
</evidence>
<dbReference type="AlphaFoldDB" id="A0A1C4Z3A1"/>
<accession>A0A1C4Z3A1</accession>
<dbReference type="EMBL" id="FMCR01000005">
    <property type="protein sequence ID" value="SCF27374.1"/>
    <property type="molecule type" value="Genomic_DNA"/>
</dbReference>
<organism evidence="1 2">
    <name type="scientific">Micromonospora saelicesensis</name>
    <dbReference type="NCBI Taxonomy" id="285676"/>
    <lineage>
        <taxon>Bacteria</taxon>
        <taxon>Bacillati</taxon>
        <taxon>Actinomycetota</taxon>
        <taxon>Actinomycetes</taxon>
        <taxon>Micromonosporales</taxon>
        <taxon>Micromonosporaceae</taxon>
        <taxon>Micromonospora</taxon>
    </lineage>
</organism>
<sequence>MPDGTTDEVMVRAASTVRAYLEDLLPESERAAYDEQLLAVLRRAGEEDVEDELDRLLESQPRVNDWVAGFLEFGLPADSLRYVERGARPPGEPAPLALPELYVCPVDGIYAKFLRLAYESPGTCPDHPGTVLVLAPETRA</sequence>
<dbReference type="Proteomes" id="UP000198864">
    <property type="component" value="Unassembled WGS sequence"/>
</dbReference>
<reference evidence="1 2" key="1">
    <citation type="submission" date="2016-06" db="EMBL/GenBank/DDBJ databases">
        <authorList>
            <person name="Kjaerup R.B."/>
            <person name="Dalgaard T.S."/>
            <person name="Juul-Madsen H.R."/>
        </authorList>
    </citation>
    <scope>NUCLEOTIDE SEQUENCE [LARGE SCALE GENOMIC DNA]</scope>
    <source>
        <strain evidence="1 2">DSM 44871</strain>
    </source>
</reference>
<name>A0A1C4Z3A1_9ACTN</name>
<proteinExistence type="predicted"/>
<protein>
    <submittedName>
        <fullName evidence="1">Uncharacterized protein</fullName>
    </submittedName>
</protein>
<gene>
    <name evidence="1" type="ORF">GA0070561_4867</name>
</gene>
<dbReference type="STRING" id="285676.GA0070561_4867"/>